<reference evidence="3" key="1">
    <citation type="submission" date="2020-12" db="EMBL/GenBank/DDBJ databases">
        <title>Snuella sp. nov., isolated from sediment in Incheon.</title>
        <authorList>
            <person name="Kim W."/>
        </authorList>
    </citation>
    <scope>NUCLEOTIDE SEQUENCE</scope>
    <source>
        <strain evidence="3">CAU 1569</strain>
    </source>
</reference>
<protein>
    <submittedName>
        <fullName evidence="3">Uncharacterized protein</fullName>
    </submittedName>
</protein>
<evidence type="ECO:0000256" key="1">
    <source>
        <dbReference type="SAM" id="MobiDB-lite"/>
    </source>
</evidence>
<dbReference type="EMBL" id="JAELVQ010000002">
    <property type="protein sequence ID" value="MBJ6366854.1"/>
    <property type="molecule type" value="Genomic_DNA"/>
</dbReference>
<feature type="signal peptide" evidence="2">
    <location>
        <begin position="1"/>
        <end position="27"/>
    </location>
</feature>
<dbReference type="AlphaFoldDB" id="A0A8J7J0P7"/>
<keyword evidence="2" id="KW-0732">Signal</keyword>
<sequence length="291" mass="31164">MKKIAFFNYTMIATACFLAIFSITLFSCEDEDKDIFNVFELGGFVRFETPFPTVVNIASLAEAANITVTNVLEAPDGNVASYSIEASAMVAGEEYGPVAFGETVTSFPANLTITMSDLASALGFDIADVGFADTFSFTGTAVNDKGIVYKGNDRQTFTEEDGVKGGNNSSDLLDETGYRNAFEFSFAIPCPPNNNPISGDWTIDMTDLFGDGWDGAFVTVEIDGSTTDYTIPATDAATHVFNVPSGTGVLRISYTSGSWEEEHVYTITNPDGVEFGPFGPEPGTCPEYTSP</sequence>
<gene>
    <name evidence="3" type="ORF">JF259_02015</name>
</gene>
<comment type="caution">
    <text evidence="3">The sequence shown here is derived from an EMBL/GenBank/DDBJ whole genome shotgun (WGS) entry which is preliminary data.</text>
</comment>
<name>A0A8J7J0P7_9FLAO</name>
<evidence type="ECO:0000313" key="4">
    <source>
        <dbReference type="Proteomes" id="UP000610931"/>
    </source>
</evidence>
<feature type="chain" id="PRO_5035183616" evidence="2">
    <location>
        <begin position="28"/>
        <end position="291"/>
    </location>
</feature>
<evidence type="ECO:0000256" key="2">
    <source>
        <dbReference type="SAM" id="SignalP"/>
    </source>
</evidence>
<dbReference type="RefSeq" id="WP_199112740.1">
    <property type="nucleotide sequence ID" value="NZ_JAELVQ010000002.1"/>
</dbReference>
<dbReference type="Proteomes" id="UP000610931">
    <property type="component" value="Unassembled WGS sequence"/>
</dbReference>
<accession>A0A8J7J0P7</accession>
<proteinExistence type="predicted"/>
<keyword evidence="4" id="KW-1185">Reference proteome</keyword>
<organism evidence="3 4">
    <name type="scientific">Snuella sedimenti</name>
    <dbReference type="NCBI Taxonomy" id="2798802"/>
    <lineage>
        <taxon>Bacteria</taxon>
        <taxon>Pseudomonadati</taxon>
        <taxon>Bacteroidota</taxon>
        <taxon>Flavobacteriia</taxon>
        <taxon>Flavobacteriales</taxon>
        <taxon>Flavobacteriaceae</taxon>
        <taxon>Snuella</taxon>
    </lineage>
</organism>
<evidence type="ECO:0000313" key="3">
    <source>
        <dbReference type="EMBL" id="MBJ6366854.1"/>
    </source>
</evidence>
<feature type="region of interest" description="Disordered" evidence="1">
    <location>
        <begin position="271"/>
        <end position="291"/>
    </location>
</feature>
<dbReference type="PROSITE" id="PS51257">
    <property type="entry name" value="PROKAR_LIPOPROTEIN"/>
    <property type="match status" value="1"/>
</dbReference>